<proteinExistence type="predicted"/>
<evidence type="ECO:0000313" key="2">
    <source>
        <dbReference type="Proteomes" id="UP000031670"/>
    </source>
</evidence>
<reference evidence="1 2" key="2">
    <citation type="submission" date="2015-01" db="EMBL/GenBank/DDBJ databases">
        <authorList>
            <consortium name="NBRP consortium"/>
            <person name="Sawabe T."/>
            <person name="Meirelles P."/>
            <person name="Feng G."/>
            <person name="Sayaka M."/>
            <person name="Hattori M."/>
            <person name="Ohkuma M."/>
        </authorList>
    </citation>
    <scope>NUCLEOTIDE SEQUENCE [LARGE SCALE GENOMIC DNA]</scope>
    <source>
        <strain evidence="1 2">JCM19232</strain>
    </source>
</reference>
<name>A0A0B8PF05_9VIBR</name>
<accession>A0A0B8PF05</accession>
<protein>
    <submittedName>
        <fullName evidence="1">Uncharacterized protein</fullName>
    </submittedName>
</protein>
<dbReference type="AlphaFoldDB" id="A0A0B8PF05"/>
<organism evidence="1 2">
    <name type="scientific">Vibrio ishigakensis</name>
    <dbReference type="NCBI Taxonomy" id="1481914"/>
    <lineage>
        <taxon>Bacteria</taxon>
        <taxon>Pseudomonadati</taxon>
        <taxon>Pseudomonadota</taxon>
        <taxon>Gammaproteobacteria</taxon>
        <taxon>Vibrionales</taxon>
        <taxon>Vibrionaceae</taxon>
        <taxon>Vibrio</taxon>
    </lineage>
</organism>
<sequence length="397" mass="44433">MKAIAFSAICLMTPIYGYASDLTCKPHLKVLYGNGMQSSVLDAKRSSNVLKEAIEERIRSSENERRISHGRVINPSENIGDFFESLDQKLNVEESQLWLYLSGVETMPKEMKDILTNLATKSVEISYDVQPELRNHVNIYDAALLEGNKVVVVSHSQGNLFANQAFNHIHPQYRDAWGMVAVANPASYVATDGPNTTITEDIVMYFTPGSMPATISNFPLLNPDDWSGHQFVESYMVENTLARQKIVDDVFSVEESLEVSPEVLGGSAIHVALSWQKKIDFDLITFEPDGTHVFYANRDGSFGRLHGDALIQDQKKIEHYSVPCSDISVGRFQFGVNYFAGYYPDTATMVLKTPDETRARTLYLEEKVGSVGDRAPSIMFELDVVEIEDGELSYNIE</sequence>
<evidence type="ECO:0000313" key="1">
    <source>
        <dbReference type="EMBL" id="GAM65535.1"/>
    </source>
</evidence>
<comment type="caution">
    <text evidence="1">The sequence shown here is derived from an EMBL/GenBank/DDBJ whole genome shotgun (WGS) entry which is preliminary data.</text>
</comment>
<reference evidence="1 2" key="1">
    <citation type="submission" date="2015-01" db="EMBL/GenBank/DDBJ databases">
        <title>Vibrio sp. C5 JCM 19232 whole genome shotgun sequence.</title>
        <authorList>
            <person name="Sawabe T."/>
            <person name="Meirelles P."/>
            <person name="Feng G."/>
            <person name="Sayaka M."/>
            <person name="Hattori M."/>
            <person name="Ohkuma M."/>
        </authorList>
    </citation>
    <scope>NUCLEOTIDE SEQUENCE [LARGE SCALE GENOMIC DNA]</scope>
    <source>
        <strain evidence="1 2">JCM19232</strain>
    </source>
</reference>
<dbReference type="Proteomes" id="UP000031670">
    <property type="component" value="Unassembled WGS sequence"/>
</dbReference>
<gene>
    <name evidence="1" type="ORF">JCM19232_4882</name>
</gene>
<dbReference type="EMBL" id="BBSA01000021">
    <property type="protein sequence ID" value="GAM65535.1"/>
    <property type="molecule type" value="Genomic_DNA"/>
</dbReference>